<organism evidence="1 2">
    <name type="scientific">Pseudodesulfovibrio nedwellii</name>
    <dbReference type="NCBI Taxonomy" id="2973072"/>
    <lineage>
        <taxon>Bacteria</taxon>
        <taxon>Pseudomonadati</taxon>
        <taxon>Thermodesulfobacteriota</taxon>
        <taxon>Desulfovibrionia</taxon>
        <taxon>Desulfovibrionales</taxon>
        <taxon>Desulfovibrionaceae</taxon>
    </lineage>
</organism>
<accession>A0ABM8AXR9</accession>
<dbReference type="RefSeq" id="WP_281762218.1">
    <property type="nucleotide sequence ID" value="NZ_AP026709.1"/>
</dbReference>
<evidence type="ECO:0000313" key="1">
    <source>
        <dbReference type="EMBL" id="BDQ36303.1"/>
    </source>
</evidence>
<evidence type="ECO:0000313" key="2">
    <source>
        <dbReference type="Proteomes" id="UP001317742"/>
    </source>
</evidence>
<reference evidence="1 2" key="1">
    <citation type="submission" date="2022-08" db="EMBL/GenBank/DDBJ databases">
        <title>Genome Sequence of the sulphate-reducing bacterium, Pseudodesulfovibrio sp. SYK.</title>
        <authorList>
            <person name="Kondo R."/>
            <person name="Kataoka T."/>
        </authorList>
    </citation>
    <scope>NUCLEOTIDE SEQUENCE [LARGE SCALE GENOMIC DNA]</scope>
    <source>
        <strain evidence="1 2">SYK</strain>
    </source>
</reference>
<gene>
    <name evidence="1" type="ORF">SYK_06630</name>
</gene>
<sequence length="192" mass="21154">MANVLWKTLLPYVLPEVDKCPKAQIVNEIRRAAITFCQRSQIWQKDLDYLFFPAGVATADLDPPQESRVCEVISVSHLNGEELIAGTHFTATTDIVTILVMISQDTKLIPTVALKPTLLSTGIPEGLMEDWGKDIAYGAVASLKAMRGREWEDIPGAQIKNELFEDGIASAKIRAITGGAKRSLQVKPRSFM</sequence>
<dbReference type="EMBL" id="AP026709">
    <property type="protein sequence ID" value="BDQ36303.1"/>
    <property type="molecule type" value="Genomic_DNA"/>
</dbReference>
<keyword evidence="2" id="KW-1185">Reference proteome</keyword>
<name>A0ABM8AXR9_9BACT</name>
<protein>
    <submittedName>
        <fullName evidence="1">Uncharacterized protein</fullName>
    </submittedName>
</protein>
<proteinExistence type="predicted"/>
<dbReference type="Proteomes" id="UP001317742">
    <property type="component" value="Chromosome"/>
</dbReference>